<accession>A0AA97FLQ4</accession>
<evidence type="ECO:0000256" key="1">
    <source>
        <dbReference type="SAM" id="MobiDB-lite"/>
    </source>
</evidence>
<proteinExistence type="predicted"/>
<reference evidence="2 3" key="1">
    <citation type="submission" date="2023-02" db="EMBL/GenBank/DDBJ databases">
        <title>Microbacterium betulae sp. nov., isolated from birch wood.</title>
        <authorList>
            <person name="Pasciak M."/>
            <person name="Pawlik K.J."/>
            <person name="Martynowski D."/>
            <person name="Laczmanski L."/>
            <person name="Ciekot J."/>
            <person name="Szponar B."/>
            <person name="Wojcik-Fatla A."/>
            <person name="Mackiewicz B."/>
            <person name="Farian E."/>
            <person name="Cholewa G."/>
            <person name="Cholewa A."/>
            <person name="Dutkiewicz J."/>
        </authorList>
    </citation>
    <scope>NUCLEOTIDE SEQUENCE [LARGE SCALE GENOMIC DNA]</scope>
    <source>
        <strain evidence="2 3">AB</strain>
    </source>
</reference>
<dbReference type="KEGG" id="mbet:N8K70_03400"/>
<name>A0AA97FLQ4_9MICO</name>
<feature type="region of interest" description="Disordered" evidence="1">
    <location>
        <begin position="154"/>
        <end position="243"/>
    </location>
</feature>
<dbReference type="AlphaFoldDB" id="A0AA97FLQ4"/>
<evidence type="ECO:0008006" key="4">
    <source>
        <dbReference type="Google" id="ProtNLM"/>
    </source>
</evidence>
<feature type="compositionally biased region" description="Low complexity" evidence="1">
    <location>
        <begin position="207"/>
        <end position="230"/>
    </location>
</feature>
<feature type="compositionally biased region" description="Basic and acidic residues" evidence="1">
    <location>
        <begin position="180"/>
        <end position="192"/>
    </location>
</feature>
<organism evidence="2 3">
    <name type="scientific">Microbacterium betulae</name>
    <dbReference type="NCBI Taxonomy" id="2981139"/>
    <lineage>
        <taxon>Bacteria</taxon>
        <taxon>Bacillati</taxon>
        <taxon>Actinomycetota</taxon>
        <taxon>Actinomycetes</taxon>
        <taxon>Micrococcales</taxon>
        <taxon>Microbacteriaceae</taxon>
        <taxon>Microbacterium</taxon>
    </lineage>
</organism>
<evidence type="ECO:0000313" key="3">
    <source>
        <dbReference type="Proteomes" id="UP001305498"/>
    </source>
</evidence>
<feature type="compositionally biased region" description="Polar residues" evidence="1">
    <location>
        <begin position="234"/>
        <end position="243"/>
    </location>
</feature>
<evidence type="ECO:0000313" key="2">
    <source>
        <dbReference type="EMBL" id="WOF23737.1"/>
    </source>
</evidence>
<protein>
    <recommendedName>
        <fullName evidence="4">DUF222 domain-containing protein</fullName>
    </recommendedName>
</protein>
<gene>
    <name evidence="2" type="ORF">N8K70_03400</name>
</gene>
<keyword evidence="3" id="KW-1185">Reference proteome</keyword>
<dbReference type="Proteomes" id="UP001305498">
    <property type="component" value="Chromosome"/>
</dbReference>
<dbReference type="EMBL" id="CP118157">
    <property type="protein sequence ID" value="WOF23737.1"/>
    <property type="molecule type" value="Genomic_DNA"/>
</dbReference>
<sequence length="243" mass="25494">MEITAGVSEVAGLPWEPTDAEQTVTRVVMESMQTAQRMRAMADAVETRALALGAAVAREQTVRADTSSQYDFPFRSMASELAAVAGESKRAVQTRMANASVLVSYSPVTTQALADARITARHAAVIREHGERLADEQRAVFEERAVGFAEDASRGMAWGGSGCSSTPTPVRCSRSTDTPPPRRRDGSSEHGMRRAGSRPAPTPPSTPTSTTPARTPKAAPPGSAISPASARDVTATSTTLPGG</sequence>